<reference evidence="2" key="1">
    <citation type="submission" date="2022-11" db="UniProtKB">
        <authorList>
            <consortium name="WormBaseParasite"/>
        </authorList>
    </citation>
    <scope>IDENTIFICATION</scope>
</reference>
<keyword evidence="1" id="KW-1185">Reference proteome</keyword>
<organism evidence="1 2">
    <name type="scientific">Meloidogyne javanica</name>
    <name type="common">Root-knot nematode worm</name>
    <dbReference type="NCBI Taxonomy" id="6303"/>
    <lineage>
        <taxon>Eukaryota</taxon>
        <taxon>Metazoa</taxon>
        <taxon>Ecdysozoa</taxon>
        <taxon>Nematoda</taxon>
        <taxon>Chromadorea</taxon>
        <taxon>Rhabditida</taxon>
        <taxon>Tylenchina</taxon>
        <taxon>Tylenchomorpha</taxon>
        <taxon>Tylenchoidea</taxon>
        <taxon>Meloidogynidae</taxon>
        <taxon>Meloidogyninae</taxon>
        <taxon>Meloidogyne</taxon>
        <taxon>Meloidogyne incognita group</taxon>
    </lineage>
</organism>
<sequence length="103" mass="11317">LATSKGKPKVKLEAVSVLGCLLQLPSNSKLYKNSLNALLFSLQTSPYAAIREKVASQLFEAFSLLIEEEEEKQINLALELLAQTDWNISKEGDLGEGSSHIKK</sequence>
<dbReference type="WBParaSite" id="scaffold9149_cov214.g13677">
    <property type="protein sequence ID" value="scaffold9149_cov214.g13677"/>
    <property type="gene ID" value="scaffold9149_cov214.g13677"/>
</dbReference>
<dbReference type="AlphaFoldDB" id="A0A915NCE6"/>
<proteinExistence type="predicted"/>
<protein>
    <submittedName>
        <fullName evidence="2">Uncharacterized protein</fullName>
    </submittedName>
</protein>
<dbReference type="Proteomes" id="UP000887561">
    <property type="component" value="Unplaced"/>
</dbReference>
<accession>A0A915NCE6</accession>
<evidence type="ECO:0000313" key="1">
    <source>
        <dbReference type="Proteomes" id="UP000887561"/>
    </source>
</evidence>
<evidence type="ECO:0000313" key="2">
    <source>
        <dbReference type="WBParaSite" id="scaffold9149_cov214.g13677"/>
    </source>
</evidence>
<name>A0A915NCE6_MELJA</name>